<gene>
    <name evidence="1" type="ORF">EVAR_52816_1</name>
</gene>
<keyword evidence="2" id="KW-1185">Reference proteome</keyword>
<name>A0A4C2A3I4_EUMVA</name>
<protein>
    <submittedName>
        <fullName evidence="1">Uncharacterized protein</fullName>
    </submittedName>
</protein>
<comment type="caution">
    <text evidence="1">The sequence shown here is derived from an EMBL/GenBank/DDBJ whole genome shotgun (WGS) entry which is preliminary data.</text>
</comment>
<reference evidence="1 2" key="1">
    <citation type="journal article" date="2019" name="Commun. Biol.">
        <title>The bagworm genome reveals a unique fibroin gene that provides high tensile strength.</title>
        <authorList>
            <person name="Kono N."/>
            <person name="Nakamura H."/>
            <person name="Ohtoshi R."/>
            <person name="Tomita M."/>
            <person name="Numata K."/>
            <person name="Arakawa K."/>
        </authorList>
    </citation>
    <scope>NUCLEOTIDE SEQUENCE [LARGE SCALE GENOMIC DNA]</scope>
</reference>
<evidence type="ECO:0000313" key="1">
    <source>
        <dbReference type="EMBL" id="GBP94740.1"/>
    </source>
</evidence>
<proteinExistence type="predicted"/>
<dbReference type="EMBL" id="BGZK01002543">
    <property type="protein sequence ID" value="GBP94740.1"/>
    <property type="molecule type" value="Genomic_DNA"/>
</dbReference>
<organism evidence="1 2">
    <name type="scientific">Eumeta variegata</name>
    <name type="common">Bagworm moth</name>
    <name type="synonym">Eumeta japonica</name>
    <dbReference type="NCBI Taxonomy" id="151549"/>
    <lineage>
        <taxon>Eukaryota</taxon>
        <taxon>Metazoa</taxon>
        <taxon>Ecdysozoa</taxon>
        <taxon>Arthropoda</taxon>
        <taxon>Hexapoda</taxon>
        <taxon>Insecta</taxon>
        <taxon>Pterygota</taxon>
        <taxon>Neoptera</taxon>
        <taxon>Endopterygota</taxon>
        <taxon>Lepidoptera</taxon>
        <taxon>Glossata</taxon>
        <taxon>Ditrysia</taxon>
        <taxon>Tineoidea</taxon>
        <taxon>Psychidae</taxon>
        <taxon>Oiketicinae</taxon>
        <taxon>Eumeta</taxon>
    </lineage>
</organism>
<accession>A0A4C2A3I4</accession>
<dbReference type="Proteomes" id="UP000299102">
    <property type="component" value="Unassembled WGS sequence"/>
</dbReference>
<sequence>MLTRLAAVVINTTLARSMSDHAHYKVPKPLLQRNALDIKNDCEVRCERGSTQVAVSRHGAGGGGRLCPDLSTRNAPLTPEIRNCNPTCD</sequence>
<evidence type="ECO:0000313" key="2">
    <source>
        <dbReference type="Proteomes" id="UP000299102"/>
    </source>
</evidence>
<dbReference type="AlphaFoldDB" id="A0A4C2A3I4"/>